<dbReference type="EMBL" id="CP001649">
    <property type="protein sequence ID" value="ACS79151.1"/>
    <property type="molecule type" value="Genomic_DNA"/>
</dbReference>
<dbReference type="PROSITE" id="PS50110">
    <property type="entry name" value="RESPONSE_REGULATORY"/>
    <property type="match status" value="1"/>
</dbReference>
<dbReference type="CDD" id="cd17546">
    <property type="entry name" value="REC_hyHK_CKI1_RcsC-like"/>
    <property type="match status" value="1"/>
</dbReference>
<keyword evidence="1 2" id="KW-0597">Phosphoprotein</keyword>
<dbReference type="InterPro" id="IPR050956">
    <property type="entry name" value="2C_system_His_kinase"/>
</dbReference>
<evidence type="ECO:0000259" key="3">
    <source>
        <dbReference type="PROSITE" id="PS50110"/>
    </source>
</evidence>
<dbReference type="Pfam" id="PF00072">
    <property type="entry name" value="Response_reg"/>
    <property type="match status" value="1"/>
</dbReference>
<dbReference type="Proteomes" id="UP000002601">
    <property type="component" value="Chromosome"/>
</dbReference>
<dbReference type="GO" id="GO:0000160">
    <property type="term" value="P:phosphorelay signal transduction system"/>
    <property type="evidence" value="ECO:0007669"/>
    <property type="project" value="InterPro"/>
</dbReference>
<dbReference type="Gene3D" id="3.40.50.2300">
    <property type="match status" value="1"/>
</dbReference>
<dbReference type="PANTHER" id="PTHR43719">
    <property type="entry name" value="TWO-COMPONENT HISTIDINE KINASE"/>
    <property type="match status" value="1"/>
</dbReference>
<evidence type="ECO:0000256" key="2">
    <source>
        <dbReference type="PROSITE-ProRule" id="PRU00169"/>
    </source>
</evidence>
<organism evidence="4 5">
    <name type="scientific">Maridesulfovibrio salexigens (strain ATCC 14822 / DSM 2638 / NCIMB 8403 / VKM B-1763)</name>
    <name type="common">Desulfovibrio salexigens</name>
    <dbReference type="NCBI Taxonomy" id="526222"/>
    <lineage>
        <taxon>Bacteria</taxon>
        <taxon>Pseudomonadati</taxon>
        <taxon>Thermodesulfobacteriota</taxon>
        <taxon>Desulfovibrionia</taxon>
        <taxon>Desulfovibrionales</taxon>
        <taxon>Desulfovibrionaceae</taxon>
        <taxon>Maridesulfovibrio</taxon>
    </lineage>
</organism>
<evidence type="ECO:0000313" key="4">
    <source>
        <dbReference type="EMBL" id="ACS79151.1"/>
    </source>
</evidence>
<evidence type="ECO:0000313" key="5">
    <source>
        <dbReference type="Proteomes" id="UP000002601"/>
    </source>
</evidence>
<dbReference type="AlphaFoldDB" id="C6C0L7"/>
<reference evidence="4 5" key="1">
    <citation type="submission" date="2009-06" db="EMBL/GenBank/DDBJ databases">
        <title>Complete sequence of Desulfovibrio salexigens DSM 2638.</title>
        <authorList>
            <consortium name="US DOE Joint Genome Institute"/>
            <person name="Lucas S."/>
            <person name="Copeland A."/>
            <person name="Lapidus A."/>
            <person name="Glavina del Rio T."/>
            <person name="Tice H."/>
            <person name="Bruce D."/>
            <person name="Goodwin L."/>
            <person name="Pitluck S."/>
            <person name="Munk A.C."/>
            <person name="Brettin T."/>
            <person name="Detter J.C."/>
            <person name="Han C."/>
            <person name="Tapia R."/>
            <person name="Larimer F."/>
            <person name="Land M."/>
            <person name="Hauser L."/>
            <person name="Kyrpides N."/>
            <person name="Anderson I."/>
            <person name="Wall J.D."/>
            <person name="Arkin A.P."/>
            <person name="Dehal P."/>
            <person name="Chivian D."/>
            <person name="Giles B."/>
            <person name="Hazen T.C."/>
        </authorList>
    </citation>
    <scope>NUCLEOTIDE SEQUENCE [LARGE SCALE GENOMIC DNA]</scope>
    <source>
        <strain evidence="5">ATCC 14822 / DSM 2638 / NCIMB 8403 / VKM B-1763</strain>
    </source>
</reference>
<dbReference type="STRING" id="526222.Desal_1087"/>
<proteinExistence type="predicted"/>
<evidence type="ECO:0000256" key="1">
    <source>
        <dbReference type="ARBA" id="ARBA00022553"/>
    </source>
</evidence>
<name>C6C0L7_MARSD</name>
<gene>
    <name evidence="4" type="ordered locus">Desal_1087</name>
</gene>
<dbReference type="SMART" id="SM00448">
    <property type="entry name" value="REC"/>
    <property type="match status" value="1"/>
</dbReference>
<protein>
    <submittedName>
        <fullName evidence="4">Response regulator receiver protein</fullName>
    </submittedName>
</protein>
<dbReference type="eggNOG" id="COG0745">
    <property type="taxonomic scope" value="Bacteria"/>
</dbReference>
<dbReference type="KEGG" id="dsa:Desal_1087"/>
<dbReference type="InterPro" id="IPR011006">
    <property type="entry name" value="CheY-like_superfamily"/>
</dbReference>
<dbReference type="SUPFAM" id="SSF52172">
    <property type="entry name" value="CheY-like"/>
    <property type="match status" value="1"/>
</dbReference>
<dbReference type="InterPro" id="IPR001789">
    <property type="entry name" value="Sig_transdc_resp-reg_receiver"/>
</dbReference>
<dbReference type="HOGENOM" id="CLU_000445_69_12_7"/>
<keyword evidence="5" id="KW-1185">Reference proteome</keyword>
<sequence>MQILIVEDSNTSRMYLKEVLRVITEGLENKSIDSAVSGEEALEKFEHRWLEGKPYDLIFMDIVLPGMDGLQTLEKIRAIEQNKNIPEDRKVKAIMTTALDDSTKASRAFFQCEALSYITKPITEDKIQAELNKFGLL</sequence>
<dbReference type="OrthoDB" id="9790466at2"/>
<dbReference type="RefSeq" id="WP_015850970.1">
    <property type="nucleotide sequence ID" value="NC_012881.1"/>
</dbReference>
<feature type="domain" description="Response regulatory" evidence="3">
    <location>
        <begin position="2"/>
        <end position="135"/>
    </location>
</feature>
<feature type="modified residue" description="4-aspartylphosphate" evidence="2">
    <location>
        <position position="61"/>
    </location>
</feature>
<dbReference type="PANTHER" id="PTHR43719:SF28">
    <property type="entry name" value="PEROXIDE STRESS-ACTIVATED HISTIDINE KINASE MAK1-RELATED"/>
    <property type="match status" value="1"/>
</dbReference>
<accession>C6C0L7</accession>